<name>A0A0A9WLF6_LYGHE</name>
<dbReference type="EMBL" id="GBHO01026433">
    <property type="protein sequence ID" value="JAG17171.1"/>
    <property type="molecule type" value="Transcribed_RNA"/>
</dbReference>
<dbReference type="EMBL" id="GDHC01020146">
    <property type="protein sequence ID" value="JAP98482.1"/>
    <property type="molecule type" value="Transcribed_RNA"/>
</dbReference>
<keyword evidence="5" id="KW-0805">Transcription regulation</keyword>
<dbReference type="PANTHER" id="PTHR31671">
    <property type="entry name" value="DIABETES AND OBESITY REGULATED, ISOFORM G"/>
    <property type="match status" value="1"/>
</dbReference>
<keyword evidence="8" id="KW-0539">Nucleus</keyword>
<dbReference type="Pfam" id="PF14839">
    <property type="entry name" value="DOR"/>
    <property type="match status" value="1"/>
</dbReference>
<feature type="region of interest" description="Disordered" evidence="11">
    <location>
        <begin position="172"/>
        <end position="213"/>
    </location>
</feature>
<evidence type="ECO:0000256" key="9">
    <source>
        <dbReference type="ARBA" id="ARBA00023329"/>
    </source>
</evidence>
<dbReference type="GO" id="GO:0016604">
    <property type="term" value="C:nuclear body"/>
    <property type="evidence" value="ECO:0007669"/>
    <property type="project" value="UniProtKB-SubCell"/>
</dbReference>
<evidence type="ECO:0000256" key="2">
    <source>
        <dbReference type="ARBA" id="ARBA00004514"/>
    </source>
</evidence>
<reference evidence="15" key="4">
    <citation type="journal article" date="2016" name="Gigascience">
        <title>De novo construction of an expanded transcriptome assembly for the western tarnished plant bug, Lygus hesperus.</title>
        <authorList>
            <person name="Tassone E.E."/>
            <person name="Geib S.M."/>
            <person name="Hall B."/>
            <person name="Fabrick J.A."/>
            <person name="Brent C.S."/>
            <person name="Hull J.J."/>
        </authorList>
    </citation>
    <scope>NUCLEOTIDE SEQUENCE</scope>
</reference>
<evidence type="ECO:0000256" key="7">
    <source>
        <dbReference type="ARBA" id="ARBA00023163"/>
    </source>
</evidence>
<dbReference type="EMBL" id="GBHO01035348">
    <property type="protein sequence ID" value="JAG08256.1"/>
    <property type="molecule type" value="Transcribed_RNA"/>
</dbReference>
<evidence type="ECO:0000256" key="5">
    <source>
        <dbReference type="ARBA" id="ARBA00023015"/>
    </source>
</evidence>
<reference evidence="12" key="1">
    <citation type="journal article" date="2014" name="PLoS ONE">
        <title>Transcriptome-Based Identification of ABC Transporters in the Western Tarnished Plant Bug Lygus hesperus.</title>
        <authorList>
            <person name="Hull J.J."/>
            <person name="Chaney K."/>
            <person name="Geib S.M."/>
            <person name="Fabrick J.A."/>
            <person name="Brent C.S."/>
            <person name="Walsh D."/>
            <person name="Lavine L.C."/>
        </authorList>
    </citation>
    <scope>NUCLEOTIDE SEQUENCE</scope>
</reference>
<evidence type="ECO:0000256" key="11">
    <source>
        <dbReference type="SAM" id="MobiDB-lite"/>
    </source>
</evidence>
<dbReference type="EMBL" id="GBRD01011522">
    <property type="protein sequence ID" value="JAG54302.1"/>
    <property type="molecule type" value="Transcribed_RNA"/>
</dbReference>
<evidence type="ECO:0000256" key="6">
    <source>
        <dbReference type="ARBA" id="ARBA00023159"/>
    </source>
</evidence>
<evidence type="ECO:0000256" key="8">
    <source>
        <dbReference type="ARBA" id="ARBA00023242"/>
    </source>
</evidence>
<sequence length="213" mass="23841">MLSNLANYLLGYGDNASENAATGGSAPATAAAAAAEGDDMRLTTVETEEDDWLMVETSRDGERRSSTASLPNMNLEESWFVTPPPCFTSTGPVTVETSPLENLLIEHPSMSVYHRGPRSSSPQRPQRARSLSPARPVQARLRAPLQPRELHNLQVQAFHQAQKHQLIKESQVMRTKQMERQNKARDVNKRNKRQRRADRQKNHSGANNNRKCC</sequence>
<dbReference type="GO" id="GO:0005829">
    <property type="term" value="C:cytosol"/>
    <property type="evidence" value="ECO:0007669"/>
    <property type="project" value="UniProtKB-SubCell"/>
</dbReference>
<dbReference type="PANTHER" id="PTHR31671:SF3">
    <property type="entry name" value="DIABETES AND OBESITY REGULATED, ISOFORM G"/>
    <property type="match status" value="1"/>
</dbReference>
<dbReference type="AlphaFoldDB" id="A0A0A9WLF6"/>
<proteinExistence type="predicted"/>
<dbReference type="InterPro" id="IPR029431">
    <property type="entry name" value="TP53INP"/>
</dbReference>
<feature type="compositionally biased region" description="Polar residues" evidence="11">
    <location>
        <begin position="203"/>
        <end position="213"/>
    </location>
</feature>
<keyword evidence="9" id="KW-0968">Cytoplasmic vesicle</keyword>
<evidence type="ECO:0000313" key="12">
    <source>
        <dbReference type="EMBL" id="JAG08256.1"/>
    </source>
</evidence>
<keyword evidence="4" id="KW-0072">Autophagy</keyword>
<evidence type="ECO:0000256" key="1">
    <source>
        <dbReference type="ARBA" id="ARBA00004419"/>
    </source>
</evidence>
<reference evidence="12" key="2">
    <citation type="submission" date="2014-07" db="EMBL/GenBank/DDBJ databases">
        <authorList>
            <person name="Hull J."/>
        </authorList>
    </citation>
    <scope>NUCLEOTIDE SEQUENCE</scope>
</reference>
<protein>
    <submittedName>
        <fullName evidence="12">Tumor protein p53-inducible nuclear protein 1</fullName>
    </submittedName>
</protein>
<accession>A0A0A9WLF6</accession>
<dbReference type="GO" id="GO:0000045">
    <property type="term" value="P:autophagosome assembly"/>
    <property type="evidence" value="ECO:0007669"/>
    <property type="project" value="TreeGrafter"/>
</dbReference>
<dbReference type="EMBL" id="GBRD01011523">
    <property type="protein sequence ID" value="JAG54301.1"/>
    <property type="molecule type" value="Transcribed_RNA"/>
</dbReference>
<evidence type="ECO:0000256" key="10">
    <source>
        <dbReference type="ARBA" id="ARBA00034306"/>
    </source>
</evidence>
<evidence type="ECO:0000313" key="13">
    <source>
        <dbReference type="EMBL" id="JAG17171.1"/>
    </source>
</evidence>
<keyword evidence="3" id="KW-0963">Cytoplasm</keyword>
<feature type="region of interest" description="Disordered" evidence="11">
    <location>
        <begin position="109"/>
        <end position="137"/>
    </location>
</feature>
<organism evidence="12">
    <name type="scientific">Lygus hesperus</name>
    <name type="common">Western plant bug</name>
    <dbReference type="NCBI Taxonomy" id="30085"/>
    <lineage>
        <taxon>Eukaryota</taxon>
        <taxon>Metazoa</taxon>
        <taxon>Ecdysozoa</taxon>
        <taxon>Arthropoda</taxon>
        <taxon>Hexapoda</taxon>
        <taxon>Insecta</taxon>
        <taxon>Pterygota</taxon>
        <taxon>Neoptera</taxon>
        <taxon>Paraneoptera</taxon>
        <taxon>Hemiptera</taxon>
        <taxon>Heteroptera</taxon>
        <taxon>Panheteroptera</taxon>
        <taxon>Cimicomorpha</taxon>
        <taxon>Miridae</taxon>
        <taxon>Mirini</taxon>
        <taxon>Lygus</taxon>
    </lineage>
</organism>
<keyword evidence="6" id="KW-0010">Activator</keyword>
<reference evidence="14" key="3">
    <citation type="submission" date="2014-09" db="EMBL/GenBank/DDBJ databases">
        <authorList>
            <person name="Magalhaes I.L.F."/>
            <person name="Oliveira U."/>
            <person name="Santos F.R."/>
            <person name="Vidigal T.H.D.A."/>
            <person name="Brescovit A.D."/>
            <person name="Santos A.J."/>
        </authorList>
    </citation>
    <scope>NUCLEOTIDE SEQUENCE</scope>
</reference>
<dbReference type="EMBL" id="GBRD01011520">
    <property type="protein sequence ID" value="JAG54304.1"/>
    <property type="molecule type" value="Transcribed_RNA"/>
</dbReference>
<dbReference type="GO" id="GO:0031410">
    <property type="term" value="C:cytoplasmic vesicle"/>
    <property type="evidence" value="ECO:0007669"/>
    <property type="project" value="UniProtKB-KW"/>
</dbReference>
<comment type="subcellular location">
    <subcellularLocation>
        <location evidence="2">Cytoplasm</location>
        <location evidence="2">Cytosol</location>
    </subcellularLocation>
    <subcellularLocation>
        <location evidence="1">Cytoplasmic vesicle</location>
        <location evidence="1">Autophagosome</location>
    </subcellularLocation>
    <subcellularLocation>
        <location evidence="10">Nucleus</location>
        <location evidence="10">Nuclear body</location>
    </subcellularLocation>
</comment>
<dbReference type="GO" id="GO:0045893">
    <property type="term" value="P:positive regulation of DNA-templated transcription"/>
    <property type="evidence" value="ECO:0007669"/>
    <property type="project" value="TreeGrafter"/>
</dbReference>
<keyword evidence="7" id="KW-0804">Transcription</keyword>
<dbReference type="GO" id="GO:0005776">
    <property type="term" value="C:autophagosome"/>
    <property type="evidence" value="ECO:0007669"/>
    <property type="project" value="UniProtKB-SubCell"/>
</dbReference>
<gene>
    <name evidence="15" type="primary">Trp53inp1</name>
    <name evidence="12" type="ORF">CM83_69791</name>
    <name evidence="13" type="ORF">CM83_69792</name>
    <name evidence="15" type="ORF">g.73132</name>
</gene>
<feature type="compositionally biased region" description="Basic and acidic residues" evidence="11">
    <location>
        <begin position="176"/>
        <end position="189"/>
    </location>
</feature>
<evidence type="ECO:0000256" key="4">
    <source>
        <dbReference type="ARBA" id="ARBA00023006"/>
    </source>
</evidence>
<dbReference type="EMBL" id="GBRD01011521">
    <property type="protein sequence ID" value="JAG54303.1"/>
    <property type="molecule type" value="Transcribed_RNA"/>
</dbReference>
<dbReference type="EMBL" id="GBRD01011519">
    <property type="protein sequence ID" value="JAG54305.1"/>
    <property type="molecule type" value="Transcribed_RNA"/>
</dbReference>
<evidence type="ECO:0000313" key="15">
    <source>
        <dbReference type="EMBL" id="JAP98482.1"/>
    </source>
</evidence>
<feature type="compositionally biased region" description="Low complexity" evidence="11">
    <location>
        <begin position="118"/>
        <end position="133"/>
    </location>
</feature>
<evidence type="ECO:0000256" key="3">
    <source>
        <dbReference type="ARBA" id="ARBA00022490"/>
    </source>
</evidence>
<evidence type="ECO:0000313" key="14">
    <source>
        <dbReference type="EMBL" id="JAG54301.1"/>
    </source>
</evidence>